<dbReference type="Gene3D" id="2.130.10.10">
    <property type="entry name" value="YVTN repeat-like/Quinoprotein amine dehydrogenase"/>
    <property type="match status" value="1"/>
</dbReference>
<dbReference type="PANTHER" id="PTHR45290:SF3">
    <property type="entry name" value="OS01G0649000 PROTEIN"/>
    <property type="match status" value="1"/>
</dbReference>
<dbReference type="AlphaFoldDB" id="A5AGS9"/>
<keyword evidence="1" id="KW-0853">WD repeat</keyword>
<dbReference type="InterPro" id="IPR015943">
    <property type="entry name" value="WD40/YVTN_repeat-like_dom_sf"/>
</dbReference>
<dbReference type="InterPro" id="IPR001680">
    <property type="entry name" value="WD40_rpt"/>
</dbReference>
<dbReference type="SUPFAM" id="SSF50998">
    <property type="entry name" value="Quinoprotein alcohol dehydrogenase-like"/>
    <property type="match status" value="1"/>
</dbReference>
<feature type="domain" description="Anaphase-promoting complex subunit 4-like WD40" evidence="2">
    <location>
        <begin position="76"/>
        <end position="156"/>
    </location>
</feature>
<dbReference type="Pfam" id="PF00400">
    <property type="entry name" value="WD40"/>
    <property type="match status" value="1"/>
</dbReference>
<evidence type="ECO:0000313" key="3">
    <source>
        <dbReference type="EMBL" id="CAN62455.1"/>
    </source>
</evidence>
<sequence length="282" mass="30958">MAREKKLKPIVSSFTPDGDFLAILSPDGTLKIWNTSYQSLVAEWKGPDVDSSISYSCMTCSFVGKKRRKEHGACLLLALVTNDGSILVVDIFAGEMKWESSRYHPGGIVGLSFANKGRILHVVGTNGMVSTLKSENGELIREFKASKKPISSLAFSSDEKILAIAGSKIRVLSLENGKELLKFPNDLEFVQSIWISNDANTIVTHPPAVFECKHGWNEDGGLVILSVSSLGIAYLWNLKTTSAQGYNPTKIMLLLDFDIDFRVTFKDIYKGVQIHNVSLGAP</sequence>
<feature type="repeat" description="WD" evidence="1">
    <location>
        <begin position="13"/>
        <end position="43"/>
    </location>
</feature>
<reference evidence="3" key="1">
    <citation type="journal article" date="2007" name="PLoS ONE">
        <title>The first genome sequence of an elite grapevine cultivar (Pinot noir Vitis vinifera L.): coping with a highly heterozygous genome.</title>
        <authorList>
            <person name="Velasco R."/>
            <person name="Zharkikh A."/>
            <person name="Troggio M."/>
            <person name="Cartwright D.A."/>
            <person name="Cestaro A."/>
            <person name="Pruss D."/>
            <person name="Pindo M."/>
            <person name="FitzGerald L.M."/>
            <person name="Vezzulli S."/>
            <person name="Reid J."/>
            <person name="Malacarne G."/>
            <person name="Iliev D."/>
            <person name="Coppola G."/>
            <person name="Wardell B."/>
            <person name="Micheletti D."/>
            <person name="Macalma T."/>
            <person name="Facci M."/>
            <person name="Mitchell J.T."/>
            <person name="Perazzolli M."/>
            <person name="Eldredge G."/>
            <person name="Gatto P."/>
            <person name="Oyzerski R."/>
            <person name="Moretto M."/>
            <person name="Gutin N."/>
            <person name="Stefanini M."/>
            <person name="Chen Y."/>
            <person name="Segala C."/>
            <person name="Davenport C."/>
            <person name="Dematte L."/>
            <person name="Mraz A."/>
            <person name="Battilana J."/>
            <person name="Stormo K."/>
            <person name="Costa F."/>
            <person name="Tao Q."/>
            <person name="Si-Ammour A."/>
            <person name="Harkins T."/>
            <person name="Lackey A."/>
            <person name="Perbost C."/>
            <person name="Taillon B."/>
            <person name="Stella A."/>
            <person name="Solovyev V."/>
            <person name="Fawcett J.A."/>
            <person name="Sterck L."/>
            <person name="Vandepoele K."/>
            <person name="Grando S.M."/>
            <person name="Toppo S."/>
            <person name="Moser C."/>
            <person name="Lanchbury J."/>
            <person name="Bogden R."/>
            <person name="Skolnick M."/>
            <person name="Sgaramella V."/>
            <person name="Bhatnagar S.K."/>
            <person name="Fontana P."/>
            <person name="Gutin A."/>
            <person name="Van de Peer Y."/>
            <person name="Salamini F."/>
            <person name="Viola R."/>
        </authorList>
    </citation>
    <scope>NUCLEOTIDE SEQUENCE</scope>
</reference>
<accession>A5AGS9</accession>
<name>A5AGS9_VITVI</name>
<dbReference type="SMART" id="SM00320">
    <property type="entry name" value="WD40"/>
    <property type="match status" value="2"/>
</dbReference>
<gene>
    <name evidence="3" type="ORF">VITISV_028174</name>
</gene>
<proteinExistence type="predicted"/>
<organism evidence="3">
    <name type="scientific">Vitis vinifera</name>
    <name type="common">Grape</name>
    <dbReference type="NCBI Taxonomy" id="29760"/>
    <lineage>
        <taxon>Eukaryota</taxon>
        <taxon>Viridiplantae</taxon>
        <taxon>Streptophyta</taxon>
        <taxon>Embryophyta</taxon>
        <taxon>Tracheophyta</taxon>
        <taxon>Spermatophyta</taxon>
        <taxon>Magnoliopsida</taxon>
        <taxon>eudicotyledons</taxon>
        <taxon>Gunneridae</taxon>
        <taxon>Pentapetalae</taxon>
        <taxon>rosids</taxon>
        <taxon>Vitales</taxon>
        <taxon>Vitaceae</taxon>
        <taxon>Viteae</taxon>
        <taxon>Vitis</taxon>
    </lineage>
</organism>
<dbReference type="InterPro" id="IPR011047">
    <property type="entry name" value="Quinoprotein_ADH-like_sf"/>
</dbReference>
<dbReference type="ExpressionAtlas" id="A5AGS9">
    <property type="expression patterns" value="baseline"/>
</dbReference>
<dbReference type="Pfam" id="PF12894">
    <property type="entry name" value="ANAPC4_WD40"/>
    <property type="match status" value="1"/>
</dbReference>
<evidence type="ECO:0000259" key="2">
    <source>
        <dbReference type="Pfam" id="PF12894"/>
    </source>
</evidence>
<dbReference type="InterPro" id="IPR024977">
    <property type="entry name" value="Apc4-like_WD40_dom"/>
</dbReference>
<evidence type="ECO:0000256" key="1">
    <source>
        <dbReference type="PROSITE-ProRule" id="PRU00221"/>
    </source>
</evidence>
<dbReference type="PANTHER" id="PTHR45290">
    <property type="entry name" value="OS03G0300300 PROTEIN"/>
    <property type="match status" value="1"/>
</dbReference>
<protein>
    <recommendedName>
        <fullName evidence="2">Anaphase-promoting complex subunit 4-like WD40 domain-containing protein</fullName>
    </recommendedName>
</protein>
<dbReference type="PROSITE" id="PS50082">
    <property type="entry name" value="WD_REPEATS_2"/>
    <property type="match status" value="1"/>
</dbReference>
<dbReference type="EMBL" id="AM426463">
    <property type="protein sequence ID" value="CAN62455.1"/>
    <property type="molecule type" value="Genomic_DNA"/>
</dbReference>